<accession>A0A3B0ZB41</accession>
<gene>
    <name evidence="1" type="ORF">MNBD_GAMMA21-59</name>
</gene>
<dbReference type="AlphaFoldDB" id="A0A3B0ZB41"/>
<reference evidence="1" key="1">
    <citation type="submission" date="2018-06" db="EMBL/GenBank/DDBJ databases">
        <authorList>
            <person name="Zhirakovskaya E."/>
        </authorList>
    </citation>
    <scope>NUCLEOTIDE SEQUENCE</scope>
</reference>
<evidence type="ECO:0008006" key="2">
    <source>
        <dbReference type="Google" id="ProtNLM"/>
    </source>
</evidence>
<evidence type="ECO:0000313" key="1">
    <source>
        <dbReference type="EMBL" id="VAW90618.1"/>
    </source>
</evidence>
<protein>
    <recommendedName>
        <fullName evidence="2">Nucleotide-diphospho-sugar transferase domain-containing protein</fullName>
    </recommendedName>
</protein>
<name>A0A3B0ZB41_9ZZZZ</name>
<sequence length="248" mass="28363">MHRTLILQSHTQPLPYPWIETCLDSVRDWSEMKGYEYRFVDDLLFELVPEEILNKTQYQKVVATDLARLLLVKKYLNQNYEVVVWLDADFLIFSPAEFDIPDFSYAVGREVWVQENVNEKLRIYKKVHNAFLMFSKNNSFLDFYTETAQRLILNNTGTMPPQFIGPKLLTALHNVCNLPVMETAGMLSPMVIKAIISGEGMALQQFRKHSPETITGANLCISSCNRQEVSAAEMAKLISILSTNGMSV</sequence>
<organism evidence="1">
    <name type="scientific">hydrothermal vent metagenome</name>
    <dbReference type="NCBI Taxonomy" id="652676"/>
    <lineage>
        <taxon>unclassified sequences</taxon>
        <taxon>metagenomes</taxon>
        <taxon>ecological metagenomes</taxon>
    </lineage>
</organism>
<proteinExistence type="predicted"/>
<dbReference type="EMBL" id="UOFR01000001">
    <property type="protein sequence ID" value="VAW90618.1"/>
    <property type="molecule type" value="Genomic_DNA"/>
</dbReference>